<reference evidence="1" key="1">
    <citation type="submission" date="2020-11" db="EMBL/GenBank/DDBJ databases">
        <authorList>
            <person name="Tran Van P."/>
        </authorList>
    </citation>
    <scope>NUCLEOTIDE SEQUENCE</scope>
</reference>
<dbReference type="OrthoDB" id="6523757at2759"/>
<dbReference type="EMBL" id="OC861791">
    <property type="protein sequence ID" value="CAD7629700.1"/>
    <property type="molecule type" value="Genomic_DNA"/>
</dbReference>
<evidence type="ECO:0000313" key="1">
    <source>
        <dbReference type="EMBL" id="CAD7629700.1"/>
    </source>
</evidence>
<dbReference type="AlphaFoldDB" id="A0A7R9KUV1"/>
<evidence type="ECO:0000313" key="2">
    <source>
        <dbReference type="Proteomes" id="UP000759131"/>
    </source>
</evidence>
<name>A0A7R9KUV1_9ACAR</name>
<dbReference type="Proteomes" id="UP000759131">
    <property type="component" value="Unassembled WGS sequence"/>
</dbReference>
<dbReference type="EMBL" id="CAJPIZ010007216">
    <property type="protein sequence ID" value="CAG2110130.1"/>
    <property type="molecule type" value="Genomic_DNA"/>
</dbReference>
<evidence type="ECO:0008006" key="3">
    <source>
        <dbReference type="Google" id="ProtNLM"/>
    </source>
</evidence>
<accession>A0A7R9KUV1</accession>
<sequence length="91" mass="10248">MKISRQINGIEMYDILDTLGSGGFGQKQNILKETEKISVKHTADFKDNVNYMAPEGQTTDYNHLIDVYSLALIGAKIFGFDSRDIRDGVYI</sequence>
<protein>
    <recommendedName>
        <fullName evidence="3">Protein kinase domain-containing protein</fullName>
    </recommendedName>
</protein>
<organism evidence="1">
    <name type="scientific">Medioppia subpectinata</name>
    <dbReference type="NCBI Taxonomy" id="1979941"/>
    <lineage>
        <taxon>Eukaryota</taxon>
        <taxon>Metazoa</taxon>
        <taxon>Ecdysozoa</taxon>
        <taxon>Arthropoda</taxon>
        <taxon>Chelicerata</taxon>
        <taxon>Arachnida</taxon>
        <taxon>Acari</taxon>
        <taxon>Acariformes</taxon>
        <taxon>Sarcoptiformes</taxon>
        <taxon>Oribatida</taxon>
        <taxon>Brachypylina</taxon>
        <taxon>Oppioidea</taxon>
        <taxon>Oppiidae</taxon>
        <taxon>Medioppia</taxon>
    </lineage>
</organism>
<gene>
    <name evidence="1" type="ORF">OSB1V03_LOCUS10115</name>
</gene>
<keyword evidence="2" id="KW-1185">Reference proteome</keyword>
<proteinExistence type="predicted"/>